<proteinExistence type="predicted"/>
<protein>
    <submittedName>
        <fullName evidence="1">Uncharacterized protein</fullName>
    </submittedName>
</protein>
<dbReference type="EMBL" id="BGZK01000588">
    <property type="protein sequence ID" value="GBP51762.1"/>
    <property type="molecule type" value="Genomic_DNA"/>
</dbReference>
<organism evidence="1 2">
    <name type="scientific">Eumeta variegata</name>
    <name type="common">Bagworm moth</name>
    <name type="synonym">Eumeta japonica</name>
    <dbReference type="NCBI Taxonomy" id="151549"/>
    <lineage>
        <taxon>Eukaryota</taxon>
        <taxon>Metazoa</taxon>
        <taxon>Ecdysozoa</taxon>
        <taxon>Arthropoda</taxon>
        <taxon>Hexapoda</taxon>
        <taxon>Insecta</taxon>
        <taxon>Pterygota</taxon>
        <taxon>Neoptera</taxon>
        <taxon>Endopterygota</taxon>
        <taxon>Lepidoptera</taxon>
        <taxon>Glossata</taxon>
        <taxon>Ditrysia</taxon>
        <taxon>Tineoidea</taxon>
        <taxon>Psychidae</taxon>
        <taxon>Oiketicinae</taxon>
        <taxon>Eumeta</taxon>
    </lineage>
</organism>
<name>A0A4C1WMP6_EUMVA</name>
<accession>A0A4C1WMP6</accession>
<gene>
    <name evidence="1" type="ORF">EVAR_97039_1</name>
</gene>
<evidence type="ECO:0000313" key="2">
    <source>
        <dbReference type="Proteomes" id="UP000299102"/>
    </source>
</evidence>
<sequence length="98" mass="10646">MVLSLANTCLAHAYSLLPLPWSQQRGLSQPPPSRPLTQSINSHLLSWGKEHSGGIGNVRSQSALSCLLVWSYRDDGSFILNHEVVPVLQSAVTPSRGQ</sequence>
<dbReference type="AlphaFoldDB" id="A0A4C1WMP6"/>
<reference evidence="1 2" key="1">
    <citation type="journal article" date="2019" name="Commun. Biol.">
        <title>The bagworm genome reveals a unique fibroin gene that provides high tensile strength.</title>
        <authorList>
            <person name="Kono N."/>
            <person name="Nakamura H."/>
            <person name="Ohtoshi R."/>
            <person name="Tomita M."/>
            <person name="Numata K."/>
            <person name="Arakawa K."/>
        </authorList>
    </citation>
    <scope>NUCLEOTIDE SEQUENCE [LARGE SCALE GENOMIC DNA]</scope>
</reference>
<dbReference type="Proteomes" id="UP000299102">
    <property type="component" value="Unassembled WGS sequence"/>
</dbReference>
<keyword evidence="2" id="KW-1185">Reference proteome</keyword>
<comment type="caution">
    <text evidence="1">The sequence shown here is derived from an EMBL/GenBank/DDBJ whole genome shotgun (WGS) entry which is preliminary data.</text>
</comment>
<evidence type="ECO:0000313" key="1">
    <source>
        <dbReference type="EMBL" id="GBP51762.1"/>
    </source>
</evidence>